<reference evidence="6" key="1">
    <citation type="journal article" date="2010" name="Nat. Biotechnol.">
        <title>Draft genome sequence of the oilseed species Ricinus communis.</title>
        <authorList>
            <person name="Chan A.P."/>
            <person name="Crabtree J."/>
            <person name="Zhao Q."/>
            <person name="Lorenzi H."/>
            <person name="Orvis J."/>
            <person name="Puiu D."/>
            <person name="Melake-Berhan A."/>
            <person name="Jones K.M."/>
            <person name="Redman J."/>
            <person name="Chen G."/>
            <person name="Cahoon E.B."/>
            <person name="Gedil M."/>
            <person name="Stanke M."/>
            <person name="Haas B.J."/>
            <person name="Wortman J.R."/>
            <person name="Fraser-Liggett C.M."/>
            <person name="Ravel J."/>
            <person name="Rabinowicz P.D."/>
        </authorList>
    </citation>
    <scope>NUCLEOTIDE SEQUENCE [LARGE SCALE GENOMIC DNA]</scope>
    <source>
        <strain evidence="6">cv. Hale</strain>
    </source>
</reference>
<dbReference type="InterPro" id="IPR058922">
    <property type="entry name" value="WHD_DRP"/>
</dbReference>
<dbReference type="FunFam" id="1.10.10.10:FF:000322">
    <property type="entry name" value="Probable disease resistance protein At1g63360"/>
    <property type="match status" value="1"/>
</dbReference>
<keyword evidence="1" id="KW-0677">Repeat</keyword>
<dbReference type="EMBL" id="EQ973965">
    <property type="protein sequence ID" value="EEF36887.1"/>
    <property type="molecule type" value="Genomic_DNA"/>
</dbReference>
<dbReference type="SUPFAM" id="SSF52058">
    <property type="entry name" value="L domain-like"/>
    <property type="match status" value="1"/>
</dbReference>
<dbReference type="InParanoid" id="B9SHR0"/>
<dbReference type="PANTHER" id="PTHR23155:SF1205">
    <property type="entry name" value="DISEASE RESISTANCE PROTEIN RPM1"/>
    <property type="match status" value="1"/>
</dbReference>
<dbReference type="InterPro" id="IPR044974">
    <property type="entry name" value="Disease_R_plants"/>
</dbReference>
<dbReference type="SUPFAM" id="SSF52540">
    <property type="entry name" value="P-loop containing nucleoside triphosphate hydrolases"/>
    <property type="match status" value="1"/>
</dbReference>
<dbReference type="InterPro" id="IPR036388">
    <property type="entry name" value="WH-like_DNA-bd_sf"/>
</dbReference>
<evidence type="ECO:0000256" key="1">
    <source>
        <dbReference type="ARBA" id="ARBA00022737"/>
    </source>
</evidence>
<evidence type="ECO:0000313" key="5">
    <source>
        <dbReference type="EMBL" id="EEF36887.1"/>
    </source>
</evidence>
<gene>
    <name evidence="5" type="ORF">RCOM_0742680</name>
</gene>
<evidence type="ECO:0000259" key="3">
    <source>
        <dbReference type="Pfam" id="PF23559"/>
    </source>
</evidence>
<dbReference type="AlphaFoldDB" id="B9SHR0"/>
<dbReference type="InterPro" id="IPR042197">
    <property type="entry name" value="Apaf_helical"/>
</dbReference>
<accession>B9SHR0</accession>
<dbReference type="Gene3D" id="3.80.10.10">
    <property type="entry name" value="Ribonuclease Inhibitor"/>
    <property type="match status" value="1"/>
</dbReference>
<keyword evidence="5" id="KW-0436">Ligase</keyword>
<keyword evidence="2" id="KW-0611">Plant defense</keyword>
<dbReference type="InterPro" id="IPR027417">
    <property type="entry name" value="P-loop_NTPase"/>
</dbReference>
<organism evidence="5 6">
    <name type="scientific">Ricinus communis</name>
    <name type="common">Castor bean</name>
    <dbReference type="NCBI Taxonomy" id="3988"/>
    <lineage>
        <taxon>Eukaryota</taxon>
        <taxon>Viridiplantae</taxon>
        <taxon>Streptophyta</taxon>
        <taxon>Embryophyta</taxon>
        <taxon>Tracheophyta</taxon>
        <taxon>Spermatophyta</taxon>
        <taxon>Magnoliopsida</taxon>
        <taxon>eudicotyledons</taxon>
        <taxon>Gunneridae</taxon>
        <taxon>Pentapetalae</taxon>
        <taxon>rosids</taxon>
        <taxon>fabids</taxon>
        <taxon>Malpighiales</taxon>
        <taxon>Euphorbiaceae</taxon>
        <taxon>Acalyphoideae</taxon>
        <taxon>Acalypheae</taxon>
        <taxon>Ricinus</taxon>
    </lineage>
</organism>
<name>B9SHR0_RICCO</name>
<evidence type="ECO:0000313" key="6">
    <source>
        <dbReference type="Proteomes" id="UP000008311"/>
    </source>
</evidence>
<dbReference type="GO" id="GO:0006952">
    <property type="term" value="P:defense response"/>
    <property type="evidence" value="ECO:0007669"/>
    <property type="project" value="UniProtKB-KW"/>
</dbReference>
<dbReference type="InterPro" id="IPR032675">
    <property type="entry name" value="LRR_dom_sf"/>
</dbReference>
<dbReference type="GO" id="GO:0051707">
    <property type="term" value="P:response to other organism"/>
    <property type="evidence" value="ECO:0007669"/>
    <property type="project" value="UniProtKB-ARBA"/>
</dbReference>
<dbReference type="Proteomes" id="UP000008311">
    <property type="component" value="Unassembled WGS sequence"/>
</dbReference>
<dbReference type="GO" id="GO:0016874">
    <property type="term" value="F:ligase activity"/>
    <property type="evidence" value="ECO:0007669"/>
    <property type="project" value="UniProtKB-KW"/>
</dbReference>
<feature type="domain" description="Disease resistance protein winged helix" evidence="3">
    <location>
        <begin position="145"/>
        <end position="215"/>
    </location>
</feature>
<keyword evidence="5" id="KW-0378">Hydrolase</keyword>
<dbReference type="PANTHER" id="PTHR23155">
    <property type="entry name" value="DISEASE RESISTANCE PROTEIN RP"/>
    <property type="match status" value="1"/>
</dbReference>
<dbReference type="GO" id="GO:0043531">
    <property type="term" value="F:ADP binding"/>
    <property type="evidence" value="ECO:0007669"/>
    <property type="project" value="InterPro"/>
</dbReference>
<proteinExistence type="predicted"/>
<dbReference type="EC" id="3.1.3.16" evidence="5"/>
<evidence type="ECO:0000259" key="4">
    <source>
        <dbReference type="Pfam" id="PF23598"/>
    </source>
</evidence>
<feature type="domain" description="Disease resistance R13L4/SHOC-2-like LRR" evidence="4">
    <location>
        <begin position="259"/>
        <end position="436"/>
    </location>
</feature>
<dbReference type="Gene3D" id="1.10.8.430">
    <property type="entry name" value="Helical domain of apoptotic protease-activating factors"/>
    <property type="match status" value="1"/>
</dbReference>
<dbReference type="GO" id="GO:0004722">
    <property type="term" value="F:protein serine/threonine phosphatase activity"/>
    <property type="evidence" value="ECO:0007669"/>
    <property type="project" value="UniProtKB-EC"/>
</dbReference>
<dbReference type="eggNOG" id="KOG4658">
    <property type="taxonomic scope" value="Eukaryota"/>
</dbReference>
<protein>
    <submittedName>
        <fullName evidence="5">Ubiquitin ligase protein, lrsam1, putative</fullName>
        <ecNumber evidence="5">3.1.3.16</ecNumber>
    </submittedName>
</protein>
<evidence type="ECO:0000256" key="2">
    <source>
        <dbReference type="ARBA" id="ARBA00022821"/>
    </source>
</evidence>
<keyword evidence="6" id="KW-1185">Reference proteome</keyword>
<dbReference type="Pfam" id="PF23559">
    <property type="entry name" value="WHD_DRP"/>
    <property type="match status" value="1"/>
</dbReference>
<dbReference type="Gene3D" id="1.10.10.10">
    <property type="entry name" value="Winged helix-like DNA-binding domain superfamily/Winged helix DNA-binding domain"/>
    <property type="match status" value="1"/>
</dbReference>
<sequence>MQLRWHFQIINGHVRIVVTTRKEDVGFGSSGIRSHILHIRPLENSEAWSLFCMKAFSGYPDRTCPSELKALAKELVKKCDCLPLAVAALGGQMSSKKSMIEWSVCDNLNWQLYNNQKLEVVKNILLRSFDELPYPLKPCFLYCCLFPEDHIIRRKRLIRLWIAEGFIPQVSRITSKELAESYLMELACWSMLQVIERNQSGRPKACKMHDLLCELLSVSEREEFCTIYDGRGDIELYNAHRLSTQTTNEDLESYSGMPQLRSFLVFAAHSMYVLYTLLSKLKNLRVLDLENSTIEKLPDSLGILFNLRCLNLKRTQVAELPKSIGGLINLETLNIRDTPIKKLPIGVARLKNLRNLIMYRYNHGHVCLFQYVSGTRALFKIYRLKKLRVTSFVEAEGDTIRQLGKMTQLNRMGISNMREMDEMDFCSSILNFKRLRY</sequence>
<dbReference type="InterPro" id="IPR055414">
    <property type="entry name" value="LRR_R13L4/SHOC2-like"/>
</dbReference>
<dbReference type="Pfam" id="PF23598">
    <property type="entry name" value="LRR_14"/>
    <property type="match status" value="1"/>
</dbReference>